<sequence length="307" mass="35682">KERGPNTKGNVTWRCEWLCGGRGFSVGLEPPFIMTGMHQNHKPDMKRIQVLKSNETIKKRAKESKDKPRTIVTETNKEIDLDAVMQLPNNNACRSKINRERSKKPGFSKEFEDLSKIVVIDELNLFKRVQDRHLNDFYSDASFRESFKMVQALAFVPVNDVVQAFKIIEGQSNEKFKLILSYFEKCYIGRLKENSKSIRVVPRFPIPSWNLHERILNNLPRTTNSVEAWHGAITNDEKSNLKFNQLIDKLKTEQSHTENNLVKIKAGEIVEKPVEQKKKDSRLFNLCKSYKRDNLLEFLSNLCLNIE</sequence>
<dbReference type="OrthoDB" id="6599594at2759"/>
<feature type="non-terminal residue" evidence="1">
    <location>
        <position position="1"/>
    </location>
</feature>
<protein>
    <submittedName>
        <fullName evidence="1">Uncharacterized protein</fullName>
    </submittedName>
</protein>
<reference evidence="1 2" key="1">
    <citation type="journal article" date="2018" name="Sci. Rep.">
        <title>Genomic signatures of local adaptation to the degree of environmental predictability in rotifers.</title>
        <authorList>
            <person name="Franch-Gras L."/>
            <person name="Hahn C."/>
            <person name="Garcia-Roger E.M."/>
            <person name="Carmona M.J."/>
            <person name="Serra M."/>
            <person name="Gomez A."/>
        </authorList>
    </citation>
    <scope>NUCLEOTIDE SEQUENCE [LARGE SCALE GENOMIC DNA]</scope>
    <source>
        <strain evidence="1">HYR1</strain>
    </source>
</reference>
<dbReference type="Proteomes" id="UP000276133">
    <property type="component" value="Unassembled WGS sequence"/>
</dbReference>
<accession>A0A3M7QS34</accession>
<gene>
    <name evidence="1" type="ORF">BpHYR1_042010</name>
</gene>
<name>A0A3M7QS34_BRAPC</name>
<comment type="caution">
    <text evidence="1">The sequence shown here is derived from an EMBL/GenBank/DDBJ whole genome shotgun (WGS) entry which is preliminary data.</text>
</comment>
<keyword evidence="2" id="KW-1185">Reference proteome</keyword>
<organism evidence="1 2">
    <name type="scientific">Brachionus plicatilis</name>
    <name type="common">Marine rotifer</name>
    <name type="synonym">Brachionus muelleri</name>
    <dbReference type="NCBI Taxonomy" id="10195"/>
    <lineage>
        <taxon>Eukaryota</taxon>
        <taxon>Metazoa</taxon>
        <taxon>Spiralia</taxon>
        <taxon>Gnathifera</taxon>
        <taxon>Rotifera</taxon>
        <taxon>Eurotatoria</taxon>
        <taxon>Monogononta</taxon>
        <taxon>Pseudotrocha</taxon>
        <taxon>Ploima</taxon>
        <taxon>Brachionidae</taxon>
        <taxon>Brachionus</taxon>
    </lineage>
</organism>
<proteinExistence type="predicted"/>
<dbReference type="EMBL" id="REGN01005239">
    <property type="protein sequence ID" value="RNA14206.1"/>
    <property type="molecule type" value="Genomic_DNA"/>
</dbReference>
<evidence type="ECO:0000313" key="1">
    <source>
        <dbReference type="EMBL" id="RNA14206.1"/>
    </source>
</evidence>
<dbReference type="AlphaFoldDB" id="A0A3M7QS34"/>
<evidence type="ECO:0000313" key="2">
    <source>
        <dbReference type="Proteomes" id="UP000276133"/>
    </source>
</evidence>